<reference evidence="2 3" key="1">
    <citation type="submission" date="2022-10" db="EMBL/GenBank/DDBJ databases">
        <authorList>
            <person name="Xie J."/>
            <person name="Shen N."/>
        </authorList>
    </citation>
    <scope>NUCLEOTIDE SEQUENCE [LARGE SCALE GENOMIC DNA]</scope>
    <source>
        <strain evidence="2 3">YIM65594</strain>
    </source>
</reference>
<sequence>MNRNQWLRVIEVVGGIVLLQGAIGILNEFTGLPGGWGLIGHIGFLDGHEVYGSIALIVFAFAVFAAVEAQRKN</sequence>
<name>A0ABU6FDZ7_9ACTN</name>
<evidence type="ECO:0000256" key="1">
    <source>
        <dbReference type="SAM" id="Phobius"/>
    </source>
</evidence>
<accession>A0ABU6FDZ7</accession>
<dbReference type="RefSeq" id="WP_326021644.1">
    <property type="nucleotide sequence ID" value="NZ_JAOZYC010000161.1"/>
</dbReference>
<organism evidence="2 3">
    <name type="scientific">Streptomyces endophyticus</name>
    <dbReference type="NCBI Taxonomy" id="714166"/>
    <lineage>
        <taxon>Bacteria</taxon>
        <taxon>Bacillati</taxon>
        <taxon>Actinomycetota</taxon>
        <taxon>Actinomycetes</taxon>
        <taxon>Kitasatosporales</taxon>
        <taxon>Streptomycetaceae</taxon>
        <taxon>Streptomyces</taxon>
    </lineage>
</organism>
<dbReference type="EMBL" id="JAOZYC010000161">
    <property type="protein sequence ID" value="MEB8342264.1"/>
    <property type="molecule type" value="Genomic_DNA"/>
</dbReference>
<comment type="caution">
    <text evidence="2">The sequence shown here is derived from an EMBL/GenBank/DDBJ whole genome shotgun (WGS) entry which is preliminary data.</text>
</comment>
<keyword evidence="1" id="KW-1133">Transmembrane helix</keyword>
<dbReference type="Proteomes" id="UP001354931">
    <property type="component" value="Unassembled WGS sequence"/>
</dbReference>
<keyword evidence="1" id="KW-0812">Transmembrane</keyword>
<keyword evidence="1" id="KW-0472">Membrane</keyword>
<proteinExistence type="predicted"/>
<protein>
    <submittedName>
        <fullName evidence="2">Uncharacterized protein</fullName>
    </submittedName>
</protein>
<keyword evidence="3" id="KW-1185">Reference proteome</keyword>
<evidence type="ECO:0000313" key="2">
    <source>
        <dbReference type="EMBL" id="MEB8342264.1"/>
    </source>
</evidence>
<evidence type="ECO:0000313" key="3">
    <source>
        <dbReference type="Proteomes" id="UP001354931"/>
    </source>
</evidence>
<feature type="transmembrane region" description="Helical" evidence="1">
    <location>
        <begin position="12"/>
        <end position="30"/>
    </location>
</feature>
<gene>
    <name evidence="2" type="ORF">OKJ99_32695</name>
</gene>
<feature type="transmembrane region" description="Helical" evidence="1">
    <location>
        <begin position="50"/>
        <end position="67"/>
    </location>
</feature>